<evidence type="ECO:0000256" key="6">
    <source>
        <dbReference type="ARBA" id="ARBA00023015"/>
    </source>
</evidence>
<proteinExistence type="predicted"/>
<keyword evidence="3" id="KW-0479">Metal-binding</keyword>
<evidence type="ECO:0000256" key="9">
    <source>
        <dbReference type="ARBA" id="ARBA00072766"/>
    </source>
</evidence>
<feature type="region of interest" description="Disordered" evidence="10">
    <location>
        <begin position="330"/>
        <end position="371"/>
    </location>
</feature>
<feature type="compositionally biased region" description="Basic and acidic residues" evidence="10">
    <location>
        <begin position="339"/>
        <end position="362"/>
    </location>
</feature>
<evidence type="ECO:0000259" key="11">
    <source>
        <dbReference type="Pfam" id="PF00078"/>
    </source>
</evidence>
<evidence type="ECO:0000256" key="1">
    <source>
        <dbReference type="ARBA" id="ARBA00004123"/>
    </source>
</evidence>
<dbReference type="CDD" id="cd17083">
    <property type="entry name" value="RAWUL_PCGF3"/>
    <property type="match status" value="1"/>
</dbReference>
<evidence type="ECO:0000256" key="2">
    <source>
        <dbReference type="ARBA" id="ARBA00022491"/>
    </source>
</evidence>
<feature type="domain" description="Reverse transcriptase" evidence="11">
    <location>
        <begin position="104"/>
        <end position="234"/>
    </location>
</feature>
<keyword evidence="8" id="KW-0539">Nucleus</keyword>
<evidence type="ECO:0000256" key="7">
    <source>
        <dbReference type="ARBA" id="ARBA00023163"/>
    </source>
</evidence>
<reference evidence="14" key="1">
    <citation type="submission" date="2017-11" db="EMBL/GenBank/DDBJ databases">
        <authorList>
            <person name="Lima N.C."/>
            <person name="Parody-Merino A.M."/>
            <person name="Battley P.F."/>
            <person name="Fidler A.E."/>
            <person name="Prosdocimi F."/>
        </authorList>
    </citation>
    <scope>NUCLEOTIDE SEQUENCE [LARGE SCALE GENOMIC DNA]</scope>
</reference>
<accession>A0A2I0TE57</accession>
<dbReference type="InterPro" id="IPR051507">
    <property type="entry name" value="PcG_RING_finger"/>
</dbReference>
<evidence type="ECO:0000313" key="13">
    <source>
        <dbReference type="EMBL" id="PKU32062.1"/>
    </source>
</evidence>
<dbReference type="InterPro" id="IPR032443">
    <property type="entry name" value="RAWUL"/>
</dbReference>
<organism evidence="13 14">
    <name type="scientific">Limosa lapponica baueri</name>
    <dbReference type="NCBI Taxonomy" id="1758121"/>
    <lineage>
        <taxon>Eukaryota</taxon>
        <taxon>Metazoa</taxon>
        <taxon>Chordata</taxon>
        <taxon>Craniata</taxon>
        <taxon>Vertebrata</taxon>
        <taxon>Euteleostomi</taxon>
        <taxon>Archelosauria</taxon>
        <taxon>Archosauria</taxon>
        <taxon>Dinosauria</taxon>
        <taxon>Saurischia</taxon>
        <taxon>Theropoda</taxon>
        <taxon>Coelurosauria</taxon>
        <taxon>Aves</taxon>
        <taxon>Neognathae</taxon>
        <taxon>Neoaves</taxon>
        <taxon>Charadriiformes</taxon>
        <taxon>Scolopacidae</taxon>
        <taxon>Limosa</taxon>
    </lineage>
</organism>
<dbReference type="FunFam" id="3.10.20.90:FF:000073">
    <property type="entry name" value="Polycomb group RING finger protein 3"/>
    <property type="match status" value="1"/>
</dbReference>
<evidence type="ECO:0000313" key="14">
    <source>
        <dbReference type="Proteomes" id="UP000233556"/>
    </source>
</evidence>
<dbReference type="Pfam" id="PF00078">
    <property type="entry name" value="RVT_1"/>
    <property type="match status" value="1"/>
</dbReference>
<sequence>MEKAEVLNDFFASVFTSKCSIHTIQVAEGKGKDGENEEQPAVEEDQVQNHLRNLKVHKSMGPDEINPRVLRELVDEVAKPLSIIFEKTWQSSKVPTDWKRGNVDHLMHKELAECSHSKSCGQWLDIQWQPVMSGIPQGFVLGSVLFNIFVGDMDGGIECTLNKFADDTELCGAITMLEGRDAIQRDLDRLERWACANLMKFNQAKCKVLHLGHSNPKHKYRLGREWIENSPEEKDLGVLVDEKLNMTHLCVLTAQKANVCRSCLVKYLEENNTCPTCRIVIHQSHPLQYIGHDRTMQDIVYKLVPGLQEAEMKKQREFYHKLGMEVPGDIKGETCSAKQHPDSHRNGETKPDENSNKETSEEKQEEDNDYHRSDEQVSICLECNSSKLRGLKRKWIRCSAQATVLHLKKFIAKKLNLSSFNELDILCNEEILGKDHTLKFVVVTRWRFKDEEKAEILNAAFASVFNSRTSFPQGVQPPELEDKDGEQNNPPIIQEEVVNDLLMHLDPHKSMGLNGIHPRVLRELAGELTKTLSIIYQQSWSTGEVPDD</sequence>
<dbReference type="GO" id="GO:0031519">
    <property type="term" value="C:PcG protein complex"/>
    <property type="evidence" value="ECO:0007669"/>
    <property type="project" value="UniProtKB-ARBA"/>
</dbReference>
<feature type="domain" description="RAWUL" evidence="12">
    <location>
        <begin position="394"/>
        <end position="449"/>
    </location>
</feature>
<comment type="subcellular location">
    <subcellularLocation>
        <location evidence="1">Nucleus</location>
    </subcellularLocation>
</comment>
<name>A0A2I0TE57_LIMLA</name>
<keyword evidence="6" id="KW-0805">Transcription regulation</keyword>
<evidence type="ECO:0000256" key="8">
    <source>
        <dbReference type="ARBA" id="ARBA00023242"/>
    </source>
</evidence>
<dbReference type="InterPro" id="IPR013083">
    <property type="entry name" value="Znf_RING/FYVE/PHD"/>
</dbReference>
<gene>
    <name evidence="13" type="ORF">llap_17633</name>
</gene>
<dbReference type="OrthoDB" id="10056483at2759"/>
<keyword evidence="2" id="KW-0678">Repressor</keyword>
<dbReference type="FunFam" id="3.30.40.10:FF:000033">
    <property type="entry name" value="Polycomb group RING finger protein 3"/>
    <property type="match status" value="1"/>
</dbReference>
<dbReference type="SUPFAM" id="SSF57850">
    <property type="entry name" value="RING/U-box"/>
    <property type="match status" value="1"/>
</dbReference>
<evidence type="ECO:0000256" key="10">
    <source>
        <dbReference type="SAM" id="MobiDB-lite"/>
    </source>
</evidence>
<dbReference type="Gene3D" id="3.10.20.90">
    <property type="entry name" value="Phosphatidylinositol 3-kinase Catalytic Subunit, Chain A, domain 1"/>
    <property type="match status" value="1"/>
</dbReference>
<evidence type="ECO:0000256" key="5">
    <source>
        <dbReference type="ARBA" id="ARBA00022833"/>
    </source>
</evidence>
<evidence type="ECO:0000259" key="12">
    <source>
        <dbReference type="Pfam" id="PF16207"/>
    </source>
</evidence>
<dbReference type="Pfam" id="PF16207">
    <property type="entry name" value="RAWUL"/>
    <property type="match status" value="1"/>
</dbReference>
<dbReference type="PANTHER" id="PTHR45893">
    <property type="entry name" value="POLYCOMB GROUP RING FINGER PROTEIN"/>
    <property type="match status" value="1"/>
</dbReference>
<dbReference type="EMBL" id="KZ511862">
    <property type="protein sequence ID" value="PKU32062.1"/>
    <property type="molecule type" value="Genomic_DNA"/>
</dbReference>
<reference evidence="14" key="2">
    <citation type="submission" date="2017-12" db="EMBL/GenBank/DDBJ databases">
        <title>Genome sequence of the Bar-tailed Godwit (Limosa lapponica baueri).</title>
        <authorList>
            <person name="Lima N.C.B."/>
            <person name="Parody-Merino A.M."/>
            <person name="Battley P.F."/>
            <person name="Fidler A.E."/>
            <person name="Prosdocimi F."/>
        </authorList>
    </citation>
    <scope>NUCLEOTIDE SEQUENCE [LARGE SCALE GENOMIC DNA]</scope>
</reference>
<keyword evidence="14" id="KW-1185">Reference proteome</keyword>
<evidence type="ECO:0000256" key="3">
    <source>
        <dbReference type="ARBA" id="ARBA00022723"/>
    </source>
</evidence>
<keyword evidence="7" id="KW-0804">Transcription</keyword>
<dbReference type="AlphaFoldDB" id="A0A2I0TE57"/>
<keyword evidence="4" id="KW-0863">Zinc-finger</keyword>
<dbReference type="Gene3D" id="3.30.40.10">
    <property type="entry name" value="Zinc/RING finger domain, C3HC4 (zinc finger)"/>
    <property type="match status" value="1"/>
</dbReference>
<evidence type="ECO:0000256" key="4">
    <source>
        <dbReference type="ARBA" id="ARBA00022771"/>
    </source>
</evidence>
<dbReference type="Proteomes" id="UP000233556">
    <property type="component" value="Unassembled WGS sequence"/>
</dbReference>
<dbReference type="GO" id="GO:0008270">
    <property type="term" value="F:zinc ion binding"/>
    <property type="evidence" value="ECO:0007669"/>
    <property type="project" value="UniProtKB-KW"/>
</dbReference>
<keyword evidence="5" id="KW-0862">Zinc</keyword>
<dbReference type="InterPro" id="IPR000477">
    <property type="entry name" value="RT_dom"/>
</dbReference>
<protein>
    <recommendedName>
        <fullName evidence="9">Polycomb group RING finger protein 3</fullName>
    </recommendedName>
</protein>